<keyword evidence="3" id="KW-1185">Reference proteome</keyword>
<dbReference type="AlphaFoldDB" id="A0A9D4Q3A3"/>
<evidence type="ECO:0000313" key="2">
    <source>
        <dbReference type="EMBL" id="KAH7963878.1"/>
    </source>
</evidence>
<sequence>MATRRQTHAVSRSATPSPVPATTPADPDEFSLEGDDVLGRLQSLADDADPARATTSRNDPSDPGEEDDAASSVSDATAVVPGLAADVDSRVQRRAREIEDELSRYMSESSNKVPVSARNFIMSRVFELVASVADLRAEAASERGAALALRGQLIEARREMAAVQRANPGASSGPSAIPGRVAGSCCSGVPGAPSAMPPGVRSYAAALTGAHCGAPSSHGAQNIDPDAAVTSAPAARHEHQHVAFLTPTAPTTTPAQDVLRLLKTNIDPASNGIADVTLRHTRYGLTVFTNTSDTVHNMVRAIQENSVTRASIAVRVPGKRKPHVRFSGVDPDVSQDRFFALLNERNAGIQVNEDQCAVRMVFRERSGTNAFVAEVDPESFQKLIERQRVTLGWTAVRVTEDLHVPTCTFCAAYGHGRNSCPHKTDPTKATCMKCAGNHLALACSVRMGDSPVCCAECRRAGRPAEGHPAGFPACPILVERAARIRARTDYGPRQ</sequence>
<accession>A0A9D4Q3A3</accession>
<organism evidence="2 3">
    <name type="scientific">Rhipicephalus sanguineus</name>
    <name type="common">Brown dog tick</name>
    <name type="synonym">Ixodes sanguineus</name>
    <dbReference type="NCBI Taxonomy" id="34632"/>
    <lineage>
        <taxon>Eukaryota</taxon>
        <taxon>Metazoa</taxon>
        <taxon>Ecdysozoa</taxon>
        <taxon>Arthropoda</taxon>
        <taxon>Chelicerata</taxon>
        <taxon>Arachnida</taxon>
        <taxon>Acari</taxon>
        <taxon>Parasitiformes</taxon>
        <taxon>Ixodida</taxon>
        <taxon>Ixodoidea</taxon>
        <taxon>Ixodidae</taxon>
        <taxon>Rhipicephalinae</taxon>
        <taxon>Rhipicephalus</taxon>
        <taxon>Rhipicephalus</taxon>
    </lineage>
</organism>
<evidence type="ECO:0008006" key="4">
    <source>
        <dbReference type="Google" id="ProtNLM"/>
    </source>
</evidence>
<gene>
    <name evidence="2" type="ORF">HPB52_023751</name>
</gene>
<reference evidence="2" key="1">
    <citation type="journal article" date="2020" name="Cell">
        <title>Large-Scale Comparative Analyses of Tick Genomes Elucidate Their Genetic Diversity and Vector Capacities.</title>
        <authorList>
            <consortium name="Tick Genome and Microbiome Consortium (TIGMIC)"/>
            <person name="Jia N."/>
            <person name="Wang J."/>
            <person name="Shi W."/>
            <person name="Du L."/>
            <person name="Sun Y."/>
            <person name="Zhan W."/>
            <person name="Jiang J.F."/>
            <person name="Wang Q."/>
            <person name="Zhang B."/>
            <person name="Ji P."/>
            <person name="Bell-Sakyi L."/>
            <person name="Cui X.M."/>
            <person name="Yuan T.T."/>
            <person name="Jiang B.G."/>
            <person name="Yang W.F."/>
            <person name="Lam T.T."/>
            <person name="Chang Q.C."/>
            <person name="Ding S.J."/>
            <person name="Wang X.J."/>
            <person name="Zhu J.G."/>
            <person name="Ruan X.D."/>
            <person name="Zhao L."/>
            <person name="Wei J.T."/>
            <person name="Ye R.Z."/>
            <person name="Que T.C."/>
            <person name="Du C.H."/>
            <person name="Zhou Y.H."/>
            <person name="Cheng J.X."/>
            <person name="Dai P.F."/>
            <person name="Guo W.B."/>
            <person name="Han X.H."/>
            <person name="Huang E.J."/>
            <person name="Li L.F."/>
            <person name="Wei W."/>
            <person name="Gao Y.C."/>
            <person name="Liu J.Z."/>
            <person name="Shao H.Z."/>
            <person name="Wang X."/>
            <person name="Wang C.C."/>
            <person name="Yang T.C."/>
            <person name="Huo Q.B."/>
            <person name="Li W."/>
            <person name="Chen H.Y."/>
            <person name="Chen S.E."/>
            <person name="Zhou L.G."/>
            <person name="Ni X.B."/>
            <person name="Tian J.H."/>
            <person name="Sheng Y."/>
            <person name="Liu T."/>
            <person name="Pan Y.S."/>
            <person name="Xia L.Y."/>
            <person name="Li J."/>
            <person name="Zhao F."/>
            <person name="Cao W.C."/>
        </authorList>
    </citation>
    <scope>NUCLEOTIDE SEQUENCE</scope>
    <source>
        <strain evidence="2">Rsan-2018</strain>
    </source>
</reference>
<dbReference type="Proteomes" id="UP000821837">
    <property type="component" value="Chromosome 3"/>
</dbReference>
<dbReference type="EMBL" id="JABSTV010001249">
    <property type="protein sequence ID" value="KAH7963878.1"/>
    <property type="molecule type" value="Genomic_DNA"/>
</dbReference>
<proteinExistence type="predicted"/>
<feature type="compositionally biased region" description="Low complexity" evidence="1">
    <location>
        <begin position="9"/>
        <end position="25"/>
    </location>
</feature>
<protein>
    <recommendedName>
        <fullName evidence="4">Gag-like protein</fullName>
    </recommendedName>
</protein>
<evidence type="ECO:0000313" key="3">
    <source>
        <dbReference type="Proteomes" id="UP000821837"/>
    </source>
</evidence>
<evidence type="ECO:0000256" key="1">
    <source>
        <dbReference type="SAM" id="MobiDB-lite"/>
    </source>
</evidence>
<feature type="region of interest" description="Disordered" evidence="1">
    <location>
        <begin position="1"/>
        <end position="75"/>
    </location>
</feature>
<dbReference type="VEuPathDB" id="VectorBase:RSAN_055797"/>
<feature type="compositionally biased region" description="Acidic residues" evidence="1">
    <location>
        <begin position="26"/>
        <end position="36"/>
    </location>
</feature>
<comment type="caution">
    <text evidence="2">The sequence shown here is derived from an EMBL/GenBank/DDBJ whole genome shotgun (WGS) entry which is preliminary data.</text>
</comment>
<name>A0A9D4Q3A3_RHISA</name>
<reference evidence="2" key="2">
    <citation type="submission" date="2021-09" db="EMBL/GenBank/DDBJ databases">
        <authorList>
            <person name="Jia N."/>
            <person name="Wang J."/>
            <person name="Shi W."/>
            <person name="Du L."/>
            <person name="Sun Y."/>
            <person name="Zhan W."/>
            <person name="Jiang J."/>
            <person name="Wang Q."/>
            <person name="Zhang B."/>
            <person name="Ji P."/>
            <person name="Sakyi L.B."/>
            <person name="Cui X."/>
            <person name="Yuan T."/>
            <person name="Jiang B."/>
            <person name="Yang W."/>
            <person name="Lam T.T.-Y."/>
            <person name="Chang Q."/>
            <person name="Ding S."/>
            <person name="Wang X."/>
            <person name="Zhu J."/>
            <person name="Ruan X."/>
            <person name="Zhao L."/>
            <person name="Wei J."/>
            <person name="Que T."/>
            <person name="Du C."/>
            <person name="Cheng J."/>
            <person name="Dai P."/>
            <person name="Han X."/>
            <person name="Huang E."/>
            <person name="Gao Y."/>
            <person name="Liu J."/>
            <person name="Shao H."/>
            <person name="Ye R."/>
            <person name="Li L."/>
            <person name="Wei W."/>
            <person name="Wang X."/>
            <person name="Wang C."/>
            <person name="Huo Q."/>
            <person name="Li W."/>
            <person name="Guo W."/>
            <person name="Chen H."/>
            <person name="Chen S."/>
            <person name="Zhou L."/>
            <person name="Zhou L."/>
            <person name="Ni X."/>
            <person name="Tian J."/>
            <person name="Zhou Y."/>
            <person name="Sheng Y."/>
            <person name="Liu T."/>
            <person name="Pan Y."/>
            <person name="Xia L."/>
            <person name="Li J."/>
            <person name="Zhao F."/>
            <person name="Cao W."/>
        </authorList>
    </citation>
    <scope>NUCLEOTIDE SEQUENCE</scope>
    <source>
        <strain evidence="2">Rsan-2018</strain>
        <tissue evidence="2">Larvae</tissue>
    </source>
</reference>